<evidence type="ECO:0000256" key="4">
    <source>
        <dbReference type="ARBA" id="ARBA00023180"/>
    </source>
</evidence>
<dbReference type="GO" id="GO:0016020">
    <property type="term" value="C:membrane"/>
    <property type="evidence" value="ECO:0007669"/>
    <property type="project" value="UniProtKB-SubCell"/>
</dbReference>
<reference evidence="6" key="1">
    <citation type="journal article" date="2016" name="Nat. Commun.">
        <title>The channel catfish genome sequence provides insights into the evolution of scale formation in teleosts.</title>
        <authorList>
            <person name="Liu Z."/>
            <person name="Liu S."/>
            <person name="Yao J."/>
            <person name="Bao L."/>
            <person name="Zhang J."/>
            <person name="Li Y."/>
            <person name="Jiang C."/>
            <person name="Sun L."/>
            <person name="Wang R."/>
            <person name="Zhang Y."/>
            <person name="Zhou T."/>
            <person name="Zeng Q."/>
            <person name="Fu Q."/>
            <person name="Gao S."/>
            <person name="Li N."/>
            <person name="Koren S."/>
            <person name="Jiang Y."/>
            <person name="Zimin A."/>
            <person name="Xu P."/>
            <person name="Phillippy A.M."/>
            <person name="Geng X."/>
            <person name="Song L."/>
            <person name="Sun F."/>
            <person name="Li C."/>
            <person name="Wang X."/>
            <person name="Chen A."/>
            <person name="Jin Y."/>
            <person name="Yuan Z."/>
            <person name="Yang Y."/>
            <person name="Tan S."/>
            <person name="Peatman E."/>
            <person name="Lu J."/>
            <person name="Qin Z."/>
            <person name="Dunham R."/>
            <person name="Li Z."/>
            <person name="Sonstegard T."/>
            <person name="Feng J."/>
            <person name="Danzmann R.G."/>
            <person name="Schroeder S."/>
            <person name="Scheffler B."/>
            <person name="Duke M.V."/>
            <person name="Ballard L."/>
            <person name="Kucuktas H."/>
            <person name="Kaltenboeck L."/>
            <person name="Liu H."/>
            <person name="Armbruster J."/>
            <person name="Xie Y."/>
            <person name="Kirby M.L."/>
            <person name="Tian Y."/>
            <person name="Flanagan M.E."/>
            <person name="Mu W."/>
            <person name="Waldbieser G.C."/>
        </authorList>
    </citation>
    <scope>NUCLEOTIDE SEQUENCE [LARGE SCALE GENOMIC DNA]</scope>
    <source>
        <strain evidence="6">SDA103</strain>
    </source>
</reference>
<proteinExistence type="predicted"/>
<dbReference type="SUPFAM" id="SSF48726">
    <property type="entry name" value="Immunoglobulin"/>
    <property type="match status" value="1"/>
</dbReference>
<feature type="transmembrane region" description="Helical" evidence="5">
    <location>
        <begin position="6"/>
        <end position="27"/>
    </location>
</feature>
<keyword evidence="6" id="KW-1185">Reference proteome</keyword>
<dbReference type="Gene3D" id="2.60.40.10">
    <property type="entry name" value="Immunoglobulins"/>
    <property type="match status" value="2"/>
</dbReference>
<evidence type="ECO:0000313" key="7">
    <source>
        <dbReference type="RefSeq" id="XP_017317509.1"/>
    </source>
</evidence>
<evidence type="ECO:0000313" key="6">
    <source>
        <dbReference type="Proteomes" id="UP000221080"/>
    </source>
</evidence>
<dbReference type="InterPro" id="IPR036179">
    <property type="entry name" value="Ig-like_dom_sf"/>
</dbReference>
<evidence type="ECO:0000256" key="5">
    <source>
        <dbReference type="SAM" id="Phobius"/>
    </source>
</evidence>
<keyword evidence="2" id="KW-0732">Signal</keyword>
<name>A0A2D0QGP2_ICTPU</name>
<dbReference type="GeneID" id="108261139"/>
<comment type="subcellular location">
    <subcellularLocation>
        <location evidence="1">Membrane</location>
    </subcellularLocation>
</comment>
<dbReference type="RefSeq" id="XP_017317509.1">
    <property type="nucleotide sequence ID" value="XM_017462020.1"/>
</dbReference>
<dbReference type="InterPro" id="IPR013783">
    <property type="entry name" value="Ig-like_fold"/>
</dbReference>
<dbReference type="PANTHER" id="PTHR12080">
    <property type="entry name" value="SIGNALING LYMPHOCYTIC ACTIVATION MOLECULE"/>
    <property type="match status" value="1"/>
</dbReference>
<organism evidence="6 7">
    <name type="scientific">Ictalurus punctatus</name>
    <name type="common">Channel catfish</name>
    <name type="synonym">Silurus punctatus</name>
    <dbReference type="NCBI Taxonomy" id="7998"/>
    <lineage>
        <taxon>Eukaryota</taxon>
        <taxon>Metazoa</taxon>
        <taxon>Chordata</taxon>
        <taxon>Craniata</taxon>
        <taxon>Vertebrata</taxon>
        <taxon>Euteleostomi</taxon>
        <taxon>Actinopterygii</taxon>
        <taxon>Neopterygii</taxon>
        <taxon>Teleostei</taxon>
        <taxon>Ostariophysi</taxon>
        <taxon>Siluriformes</taxon>
        <taxon>Ictaluridae</taxon>
        <taxon>Ictalurus</taxon>
    </lineage>
</organism>
<evidence type="ECO:0000256" key="2">
    <source>
        <dbReference type="ARBA" id="ARBA00022729"/>
    </source>
</evidence>
<evidence type="ECO:0000256" key="1">
    <source>
        <dbReference type="ARBA" id="ARBA00004370"/>
    </source>
</evidence>
<dbReference type="AlphaFoldDB" id="A0A2D0QGP2"/>
<keyword evidence="5" id="KW-0812">Transmembrane</keyword>
<dbReference type="PANTHER" id="PTHR12080:SF48">
    <property type="entry name" value="IMMUNOGLOBULIN SUBTYPE DOMAIN-CONTAINING PROTEIN"/>
    <property type="match status" value="1"/>
</dbReference>
<protein>
    <submittedName>
        <fullName evidence="7">SLAM family member 8 isoform X1</fullName>
    </submittedName>
</protein>
<keyword evidence="4" id="KW-0325">Glycoprotein</keyword>
<sequence>MWDFHGYHISIFGVLMFGILQGVFVVLADTNTVKVYRATGSSLDLTLNYSKQSVSSVRWKFNEKQFAGYSQKQYSHQNSQFTERLKEDNDKVGITVQDLQPQDSGIFSVVVDGTERQYPTQMFTVYIQIPITAVQIEKNQTWRLSTNSCDVDVKCAALGVEKVSYLWSGYKTGSGAQLKFSLSPAEGAVTLNCTAANNVSSILATEILSCSTEHQETVFAEGIPQWIVIAGVAAALLLIAFIAALCCCWRSHKGGSVEDSGTTVYADVNTQVTAQKNHRSESVINGMTVYETVDDLRVTPEMTIYAKVTLPQHAKISSTSSSPYQQVC</sequence>
<reference evidence="7" key="2">
    <citation type="submission" date="2025-08" db="UniProtKB">
        <authorList>
            <consortium name="RefSeq"/>
        </authorList>
    </citation>
    <scope>IDENTIFICATION</scope>
    <source>
        <tissue evidence="7">Blood</tissue>
    </source>
</reference>
<keyword evidence="3 5" id="KW-0472">Membrane</keyword>
<dbReference type="InterPro" id="IPR015631">
    <property type="entry name" value="CD2/SLAM_rcpt"/>
</dbReference>
<accession>A0A2D0QGP2</accession>
<dbReference type="KEGG" id="ipu:108261139"/>
<gene>
    <name evidence="7" type="primary">LOC108261139</name>
</gene>
<keyword evidence="5" id="KW-1133">Transmembrane helix</keyword>
<evidence type="ECO:0000256" key="3">
    <source>
        <dbReference type="ARBA" id="ARBA00023136"/>
    </source>
</evidence>
<dbReference type="Proteomes" id="UP000221080">
    <property type="component" value="Chromosome 7"/>
</dbReference>
<dbReference type="OrthoDB" id="9835793at2759"/>
<feature type="transmembrane region" description="Helical" evidence="5">
    <location>
        <begin position="226"/>
        <end position="245"/>
    </location>
</feature>